<proteinExistence type="predicted"/>
<dbReference type="Proteomes" id="UP001307889">
    <property type="component" value="Chromosome 11"/>
</dbReference>
<gene>
    <name evidence="2" type="ORF">NTJ_13314</name>
</gene>
<name>A0ABN7B7Z1_9HEMI</name>
<feature type="region of interest" description="Disordered" evidence="1">
    <location>
        <begin position="1"/>
        <end position="22"/>
    </location>
</feature>
<accession>A0ABN7B7Z1</accession>
<sequence length="107" mass="12501">MTLDRQAKSPRSMRPFRNPVQGGWRLTGFHLRREKFLKNRRRPRSEIRESFPPVQRSTRSGPAEKRHADAACARLFTAGPRPYSMSGGARQERAAREWRAPFPRRKS</sequence>
<keyword evidence="3" id="KW-1185">Reference proteome</keyword>
<protein>
    <submittedName>
        <fullName evidence="2">Uncharacterized protein</fullName>
    </submittedName>
</protein>
<feature type="region of interest" description="Disordered" evidence="1">
    <location>
        <begin position="36"/>
        <end position="107"/>
    </location>
</feature>
<organism evidence="2 3">
    <name type="scientific">Nesidiocoris tenuis</name>
    <dbReference type="NCBI Taxonomy" id="355587"/>
    <lineage>
        <taxon>Eukaryota</taxon>
        <taxon>Metazoa</taxon>
        <taxon>Ecdysozoa</taxon>
        <taxon>Arthropoda</taxon>
        <taxon>Hexapoda</taxon>
        <taxon>Insecta</taxon>
        <taxon>Pterygota</taxon>
        <taxon>Neoptera</taxon>
        <taxon>Paraneoptera</taxon>
        <taxon>Hemiptera</taxon>
        <taxon>Heteroptera</taxon>
        <taxon>Panheteroptera</taxon>
        <taxon>Cimicomorpha</taxon>
        <taxon>Miridae</taxon>
        <taxon>Dicyphina</taxon>
        <taxon>Nesidiocoris</taxon>
    </lineage>
</organism>
<feature type="compositionally biased region" description="Basic and acidic residues" evidence="1">
    <location>
        <begin position="90"/>
        <end position="99"/>
    </location>
</feature>
<evidence type="ECO:0000313" key="2">
    <source>
        <dbReference type="EMBL" id="BET00497.1"/>
    </source>
</evidence>
<evidence type="ECO:0000313" key="3">
    <source>
        <dbReference type="Proteomes" id="UP001307889"/>
    </source>
</evidence>
<evidence type="ECO:0000256" key="1">
    <source>
        <dbReference type="SAM" id="MobiDB-lite"/>
    </source>
</evidence>
<dbReference type="EMBL" id="AP028919">
    <property type="protein sequence ID" value="BET00497.1"/>
    <property type="molecule type" value="Genomic_DNA"/>
</dbReference>
<reference evidence="2 3" key="1">
    <citation type="submission" date="2023-09" db="EMBL/GenBank/DDBJ databases">
        <title>Nesidiocoris tenuis whole genome shotgun sequence.</title>
        <authorList>
            <person name="Shibata T."/>
            <person name="Shimoda M."/>
            <person name="Kobayashi T."/>
            <person name="Uehara T."/>
        </authorList>
    </citation>
    <scope>NUCLEOTIDE SEQUENCE [LARGE SCALE GENOMIC DNA]</scope>
    <source>
        <strain evidence="2 3">Japan</strain>
    </source>
</reference>